<evidence type="ECO:0000313" key="2">
    <source>
        <dbReference type="Proteomes" id="UP001597451"/>
    </source>
</evidence>
<sequence>MTNPEALKQSEDMTSKQVQFLNAFANIAQKEISKFHNSTHKEVKKPHLLKEENK</sequence>
<accession>A0ABW5PVP2</accession>
<protein>
    <submittedName>
        <fullName evidence="1">Uncharacterized protein</fullName>
    </submittedName>
</protein>
<gene>
    <name evidence="1" type="ORF">ACFSUN_01330</name>
</gene>
<organism evidence="1 2">
    <name type="scientific">Oceanobacillus kapialis</name>
    <dbReference type="NCBI Taxonomy" id="481353"/>
    <lineage>
        <taxon>Bacteria</taxon>
        <taxon>Bacillati</taxon>
        <taxon>Bacillota</taxon>
        <taxon>Bacilli</taxon>
        <taxon>Bacillales</taxon>
        <taxon>Bacillaceae</taxon>
        <taxon>Oceanobacillus</taxon>
    </lineage>
</organism>
<dbReference type="Proteomes" id="UP001597451">
    <property type="component" value="Unassembled WGS sequence"/>
</dbReference>
<reference evidence="2" key="1">
    <citation type="journal article" date="2019" name="Int. J. Syst. Evol. Microbiol.">
        <title>The Global Catalogue of Microorganisms (GCM) 10K type strain sequencing project: providing services to taxonomists for standard genome sequencing and annotation.</title>
        <authorList>
            <consortium name="The Broad Institute Genomics Platform"/>
            <consortium name="The Broad Institute Genome Sequencing Center for Infectious Disease"/>
            <person name="Wu L."/>
            <person name="Ma J."/>
        </authorList>
    </citation>
    <scope>NUCLEOTIDE SEQUENCE [LARGE SCALE GENOMIC DNA]</scope>
    <source>
        <strain evidence="2">TISTR 1858</strain>
    </source>
</reference>
<evidence type="ECO:0000313" key="1">
    <source>
        <dbReference type="EMBL" id="MFD2627429.1"/>
    </source>
</evidence>
<comment type="caution">
    <text evidence="1">The sequence shown here is derived from an EMBL/GenBank/DDBJ whole genome shotgun (WGS) entry which is preliminary data.</text>
</comment>
<proteinExistence type="predicted"/>
<name>A0ABW5PVP2_9BACI</name>
<dbReference type="EMBL" id="JBHUMX010000002">
    <property type="protein sequence ID" value="MFD2627429.1"/>
    <property type="molecule type" value="Genomic_DNA"/>
</dbReference>
<dbReference type="RefSeq" id="WP_379560063.1">
    <property type="nucleotide sequence ID" value="NZ_JBHUMX010000002.1"/>
</dbReference>
<keyword evidence="2" id="KW-1185">Reference proteome</keyword>